<feature type="compositionally biased region" description="Basic and acidic residues" evidence="2">
    <location>
        <begin position="1"/>
        <end position="16"/>
    </location>
</feature>
<proteinExistence type="predicted"/>
<dbReference type="Proteomes" id="UP000612362">
    <property type="component" value="Unassembled WGS sequence"/>
</dbReference>
<dbReference type="GO" id="GO:0016491">
    <property type="term" value="F:oxidoreductase activity"/>
    <property type="evidence" value="ECO:0007669"/>
    <property type="project" value="UniProtKB-KW"/>
</dbReference>
<dbReference type="NCBIfam" id="NF006091">
    <property type="entry name" value="PRK08243.1"/>
    <property type="match status" value="1"/>
</dbReference>
<dbReference type="InterPro" id="IPR036188">
    <property type="entry name" value="FAD/NAD-bd_sf"/>
</dbReference>
<dbReference type="InterPro" id="IPR002938">
    <property type="entry name" value="FAD-bd"/>
</dbReference>
<protein>
    <submittedName>
        <fullName evidence="4">4-hydroxybenzoate 3-monooxygenase</fullName>
    </submittedName>
</protein>
<dbReference type="EMBL" id="BNJF01000003">
    <property type="protein sequence ID" value="GHO47247.1"/>
    <property type="molecule type" value="Genomic_DNA"/>
</dbReference>
<dbReference type="Gene3D" id="3.30.9.10">
    <property type="entry name" value="D-Amino Acid Oxidase, subunit A, domain 2"/>
    <property type="match status" value="1"/>
</dbReference>
<evidence type="ECO:0000259" key="3">
    <source>
        <dbReference type="Pfam" id="PF01494"/>
    </source>
</evidence>
<dbReference type="Pfam" id="PF01494">
    <property type="entry name" value="FAD_binding_3"/>
    <property type="match status" value="1"/>
</dbReference>
<keyword evidence="1" id="KW-0560">Oxidoreductase</keyword>
<dbReference type="RefSeq" id="WP_220196574.1">
    <property type="nucleotide sequence ID" value="NZ_BNJF01000003.1"/>
</dbReference>
<reference evidence="4" key="1">
    <citation type="submission" date="2020-10" db="EMBL/GenBank/DDBJ databases">
        <title>Taxonomic study of unclassified bacteria belonging to the class Ktedonobacteria.</title>
        <authorList>
            <person name="Yabe S."/>
            <person name="Wang C.M."/>
            <person name="Zheng Y."/>
            <person name="Sakai Y."/>
            <person name="Cavaletti L."/>
            <person name="Monciardini P."/>
            <person name="Donadio S."/>
        </authorList>
    </citation>
    <scope>NUCLEOTIDE SEQUENCE</scope>
    <source>
        <strain evidence="4">SOSP1-1</strain>
    </source>
</reference>
<evidence type="ECO:0000313" key="5">
    <source>
        <dbReference type="Proteomes" id="UP000612362"/>
    </source>
</evidence>
<dbReference type="AlphaFoldDB" id="A0A8J3MSM9"/>
<accession>A0A8J3MSM9</accession>
<evidence type="ECO:0000256" key="2">
    <source>
        <dbReference type="SAM" id="MobiDB-lite"/>
    </source>
</evidence>
<dbReference type="GO" id="GO:0071949">
    <property type="term" value="F:FAD binding"/>
    <property type="evidence" value="ECO:0007669"/>
    <property type="project" value="InterPro"/>
</dbReference>
<dbReference type="PANTHER" id="PTHR43476:SF5">
    <property type="entry name" value="FAD-DEPENDENT MONOOXYGENASE"/>
    <property type="match status" value="1"/>
</dbReference>
<organism evidence="4 5">
    <name type="scientific">Ktedonospora formicarum</name>
    <dbReference type="NCBI Taxonomy" id="2778364"/>
    <lineage>
        <taxon>Bacteria</taxon>
        <taxon>Bacillati</taxon>
        <taxon>Chloroflexota</taxon>
        <taxon>Ktedonobacteria</taxon>
        <taxon>Ktedonobacterales</taxon>
        <taxon>Ktedonobacteraceae</taxon>
        <taxon>Ktedonospora</taxon>
    </lineage>
</organism>
<dbReference type="PRINTS" id="PR00420">
    <property type="entry name" value="RNGMNOXGNASE"/>
</dbReference>
<gene>
    <name evidence="4" type="ORF">KSX_54100</name>
</gene>
<feature type="domain" description="FAD-binding" evidence="3">
    <location>
        <begin position="24"/>
        <end position="360"/>
    </location>
</feature>
<evidence type="ECO:0000313" key="4">
    <source>
        <dbReference type="EMBL" id="GHO47247.1"/>
    </source>
</evidence>
<comment type="caution">
    <text evidence="4">The sequence shown here is derived from an EMBL/GenBank/DDBJ whole genome shotgun (WGS) entry which is preliminary data.</text>
</comment>
<dbReference type="SUPFAM" id="SSF51905">
    <property type="entry name" value="FAD/NAD(P)-binding domain"/>
    <property type="match status" value="1"/>
</dbReference>
<dbReference type="SUPFAM" id="SSF54373">
    <property type="entry name" value="FAD-linked reductases, C-terminal domain"/>
    <property type="match status" value="1"/>
</dbReference>
<keyword evidence="5" id="KW-1185">Reference proteome</keyword>
<sequence>MGRESRKHEPEVDRLSHSNGATTRTQVGIVGAGPAGLLIGNLLLQAGIDCIIVEQHTRDYIEHRARAGLIEHWVVEFLQRKGFADRLLREGKPHSGCEFRYRGQRFRIPYASLYGGRTHYVYPQQELVKDLIASFLNAGGDLRFTTPALAVTAYDTPTPTIRTSTGNIVCTFLVGCDGFHGVTRASLPTTAFTAHEKQHEFGWLALLAAAPPSTEEIIYALHERGFAGHMLRSSTVSRFYLQCPIGDSIENWPDERIWYELETRLALHEPWSLTRGPLIEKGILDMRSFVYEPMQYKQVYLAGDAAHIISPAGGKGMNLALADAAVFVEGVRAFYKHDDETLLAAYSERCLKRVWRAQEFSHWMLHVIHAPTSGHSDADFMHRLQHARLERLRTSPASAASFAEEYIGWDIDLGAYTE</sequence>
<dbReference type="Gene3D" id="3.50.50.60">
    <property type="entry name" value="FAD/NAD(P)-binding domain"/>
    <property type="match status" value="1"/>
</dbReference>
<dbReference type="InterPro" id="IPR050631">
    <property type="entry name" value="PheA/TfdB_FAD_monoxygenase"/>
</dbReference>
<dbReference type="PANTHER" id="PTHR43476">
    <property type="entry name" value="3-(3-HYDROXY-PHENYL)PROPIONATE/3-HYDROXYCINNAMIC ACID HYDROXYLASE"/>
    <property type="match status" value="1"/>
</dbReference>
<feature type="region of interest" description="Disordered" evidence="2">
    <location>
        <begin position="1"/>
        <end position="20"/>
    </location>
</feature>
<name>A0A8J3MSM9_9CHLR</name>
<evidence type="ECO:0000256" key="1">
    <source>
        <dbReference type="ARBA" id="ARBA00023002"/>
    </source>
</evidence>